<dbReference type="AlphaFoldDB" id="A0A671QRT8"/>
<feature type="transmembrane region" description="Helical" evidence="11">
    <location>
        <begin position="85"/>
        <end position="103"/>
    </location>
</feature>
<evidence type="ECO:0000256" key="11">
    <source>
        <dbReference type="SAM" id="Phobius"/>
    </source>
</evidence>
<dbReference type="PANTHER" id="PTHR10489">
    <property type="entry name" value="CELL ADHESION MOLECULE"/>
    <property type="match status" value="1"/>
</dbReference>
<name>A0A671QRT8_9TELE</name>
<dbReference type="Ensembl" id="ENSSANT00000078127.1">
    <property type="protein sequence ID" value="ENSSANP00000073480.1"/>
    <property type="gene ID" value="ENSSANG00000036649.1"/>
</dbReference>
<evidence type="ECO:0000259" key="12">
    <source>
        <dbReference type="PROSITE" id="PS50262"/>
    </source>
</evidence>
<feature type="transmembrane region" description="Helical" evidence="11">
    <location>
        <begin position="48"/>
        <end position="73"/>
    </location>
</feature>
<dbReference type="InterPro" id="IPR000355">
    <property type="entry name" value="Chemokine_rcpt"/>
</dbReference>
<dbReference type="PROSITE" id="PS00237">
    <property type="entry name" value="G_PROTEIN_RECEP_F1_1"/>
    <property type="match status" value="2"/>
</dbReference>
<comment type="similarity">
    <text evidence="9">Belongs to the G-protein coupled receptor 1 family.</text>
</comment>
<keyword evidence="3 9" id="KW-0812">Transmembrane</keyword>
<feature type="transmembrane region" description="Helical" evidence="11">
    <location>
        <begin position="377"/>
        <end position="395"/>
    </location>
</feature>
<keyword evidence="8 9" id="KW-0807">Transducer</keyword>
<dbReference type="GO" id="GO:0006955">
    <property type="term" value="P:immune response"/>
    <property type="evidence" value="ECO:0007669"/>
    <property type="project" value="TreeGrafter"/>
</dbReference>
<dbReference type="GO" id="GO:0060326">
    <property type="term" value="P:cell chemotaxis"/>
    <property type="evidence" value="ECO:0007669"/>
    <property type="project" value="TreeGrafter"/>
</dbReference>
<dbReference type="GO" id="GO:0016493">
    <property type="term" value="F:C-C chemokine receptor activity"/>
    <property type="evidence" value="ECO:0007669"/>
    <property type="project" value="TreeGrafter"/>
</dbReference>
<keyword evidence="7 9" id="KW-0675">Receptor</keyword>
<dbReference type="PANTHER" id="PTHR10489:SF733">
    <property type="entry name" value="ATYPICAL CHEMOKINE RECEPTOR 4"/>
    <property type="match status" value="1"/>
</dbReference>
<dbReference type="Gene3D" id="1.20.1070.10">
    <property type="entry name" value="Rhodopsin 7-helix transmembrane proteins"/>
    <property type="match status" value="2"/>
</dbReference>
<evidence type="ECO:0000256" key="2">
    <source>
        <dbReference type="ARBA" id="ARBA00022475"/>
    </source>
</evidence>
<evidence type="ECO:0000256" key="7">
    <source>
        <dbReference type="ARBA" id="ARBA00023170"/>
    </source>
</evidence>
<dbReference type="InterPro" id="IPR050119">
    <property type="entry name" value="CCR1-9-like"/>
</dbReference>
<evidence type="ECO:0000256" key="1">
    <source>
        <dbReference type="ARBA" id="ARBA00004651"/>
    </source>
</evidence>
<reference evidence="13" key="1">
    <citation type="submission" date="2025-08" db="UniProtKB">
        <authorList>
            <consortium name="Ensembl"/>
        </authorList>
    </citation>
    <scope>IDENTIFICATION</scope>
</reference>
<feature type="region of interest" description="Disordered" evidence="10">
    <location>
        <begin position="480"/>
        <end position="502"/>
    </location>
</feature>
<keyword evidence="5 9" id="KW-0297">G-protein coupled receptor</keyword>
<feature type="transmembrane region" description="Helical" evidence="11">
    <location>
        <begin position="284"/>
        <end position="307"/>
    </location>
</feature>
<dbReference type="Proteomes" id="UP000472260">
    <property type="component" value="Unassembled WGS sequence"/>
</dbReference>
<dbReference type="GO" id="GO:0019957">
    <property type="term" value="F:C-C chemokine binding"/>
    <property type="evidence" value="ECO:0007669"/>
    <property type="project" value="TreeGrafter"/>
</dbReference>
<accession>A0A671QRT8</accession>
<keyword evidence="6 11" id="KW-0472">Membrane</keyword>
<keyword evidence="2" id="KW-1003">Cell membrane</keyword>
<dbReference type="Pfam" id="PF00001">
    <property type="entry name" value="7tm_1"/>
    <property type="match status" value="2"/>
</dbReference>
<protein>
    <submittedName>
        <fullName evidence="13">Atypical chemokine receptor 4b</fullName>
    </submittedName>
</protein>
<evidence type="ECO:0000313" key="13">
    <source>
        <dbReference type="Ensembl" id="ENSSANP00000073480.1"/>
    </source>
</evidence>
<dbReference type="PRINTS" id="PR00237">
    <property type="entry name" value="GPCRRHODOPSN"/>
</dbReference>
<dbReference type="PRINTS" id="PR00657">
    <property type="entry name" value="CCCHEMOKINER"/>
</dbReference>
<dbReference type="GO" id="GO:0009897">
    <property type="term" value="C:external side of plasma membrane"/>
    <property type="evidence" value="ECO:0007669"/>
    <property type="project" value="TreeGrafter"/>
</dbReference>
<keyword evidence="14" id="KW-1185">Reference proteome</keyword>
<evidence type="ECO:0000256" key="4">
    <source>
        <dbReference type="ARBA" id="ARBA00022989"/>
    </source>
</evidence>
<dbReference type="SUPFAM" id="SSF81321">
    <property type="entry name" value="Family A G protein-coupled receptor-like"/>
    <property type="match status" value="2"/>
</dbReference>
<evidence type="ECO:0000256" key="6">
    <source>
        <dbReference type="ARBA" id="ARBA00023136"/>
    </source>
</evidence>
<dbReference type="PROSITE" id="PS50262">
    <property type="entry name" value="G_PROTEIN_RECEP_F1_2"/>
    <property type="match status" value="1"/>
</dbReference>
<dbReference type="GO" id="GO:0019722">
    <property type="term" value="P:calcium-mediated signaling"/>
    <property type="evidence" value="ECO:0007669"/>
    <property type="project" value="TreeGrafter"/>
</dbReference>
<proteinExistence type="inferred from homology"/>
<sequence length="502" mass="55726">MNVLLDYDRDYHYHDHDNSSNHSDYDDKDFADFHTVCDKQEVRSFAGVFLPVIYTLALILGLAGNSLVVLVYLSHKSLRTLTDVFILNLAFADLLLLLTLPFWAADAVNGWEIGTAACKITSALYTTNFSCSMLLLACISIDRYRALDRGSTTANAPARTNARRQRIIMCLLVWGLAIVLGLPDMVFYTVKMQHSSGRNSCRAVYPHSMARAAKATLEILDVSLMNGWEIGTAACKITSALYTTNFSCSMLLLACISIDRYRALDRGSTTANAPARTNARRQRIIMCLLVWGLAIVLGLPDMVFYTVKMQHSSGRNSCRAVYPHSMARAAKATLEILDVSLSFLLPFLVMMFCYCRVGIVLSQAATAGVRGGRRWRAFRVLIAVVGVFLLTQLPYNVVKLVRALDVIYILVTECEVSKNLDRANQITESLALTHCCLNPVLYVFSGSSFKMHVLKLAKRCGQTGRGYRHGNEQPTVEISLKSGKQTQTHSSSDNEDTSTFTI</sequence>
<dbReference type="GO" id="GO:0007204">
    <property type="term" value="P:positive regulation of cytosolic calcium ion concentration"/>
    <property type="evidence" value="ECO:0007669"/>
    <property type="project" value="TreeGrafter"/>
</dbReference>
<evidence type="ECO:0000256" key="5">
    <source>
        <dbReference type="ARBA" id="ARBA00023040"/>
    </source>
</evidence>
<organism evidence="13 14">
    <name type="scientific">Sinocyclocheilus anshuiensis</name>
    <dbReference type="NCBI Taxonomy" id="1608454"/>
    <lineage>
        <taxon>Eukaryota</taxon>
        <taxon>Metazoa</taxon>
        <taxon>Chordata</taxon>
        <taxon>Craniata</taxon>
        <taxon>Vertebrata</taxon>
        <taxon>Euteleostomi</taxon>
        <taxon>Actinopterygii</taxon>
        <taxon>Neopterygii</taxon>
        <taxon>Teleostei</taxon>
        <taxon>Ostariophysi</taxon>
        <taxon>Cypriniformes</taxon>
        <taxon>Cyprinidae</taxon>
        <taxon>Cyprininae</taxon>
        <taxon>Sinocyclocheilus</taxon>
    </lineage>
</organism>
<reference evidence="13" key="2">
    <citation type="submission" date="2025-09" db="UniProtKB">
        <authorList>
            <consortium name="Ensembl"/>
        </authorList>
    </citation>
    <scope>IDENTIFICATION</scope>
</reference>
<feature type="transmembrane region" description="Helical" evidence="11">
    <location>
        <begin position="167"/>
        <end position="190"/>
    </location>
</feature>
<keyword evidence="4 11" id="KW-1133">Transmembrane helix</keyword>
<evidence type="ECO:0000256" key="8">
    <source>
        <dbReference type="ARBA" id="ARBA00023224"/>
    </source>
</evidence>
<dbReference type="InterPro" id="IPR017452">
    <property type="entry name" value="GPCR_Rhodpsn_7TM"/>
</dbReference>
<comment type="subcellular location">
    <subcellularLocation>
        <location evidence="1">Cell membrane</location>
        <topology evidence="1">Multi-pass membrane protein</topology>
    </subcellularLocation>
</comment>
<evidence type="ECO:0000256" key="10">
    <source>
        <dbReference type="SAM" id="MobiDB-lite"/>
    </source>
</evidence>
<evidence type="ECO:0000256" key="3">
    <source>
        <dbReference type="ARBA" id="ARBA00022692"/>
    </source>
</evidence>
<feature type="transmembrane region" description="Helical" evidence="11">
    <location>
        <begin position="123"/>
        <end position="141"/>
    </location>
</feature>
<feature type="domain" description="G-protein coupled receptors family 1 profile" evidence="12">
    <location>
        <begin position="64"/>
        <end position="442"/>
    </location>
</feature>
<feature type="transmembrane region" description="Helical" evidence="11">
    <location>
        <begin position="343"/>
        <end position="365"/>
    </location>
</feature>
<feature type="transmembrane region" description="Helical" evidence="11">
    <location>
        <begin position="240"/>
        <end position="258"/>
    </location>
</feature>
<dbReference type="InterPro" id="IPR000276">
    <property type="entry name" value="GPCR_Rhodpsn"/>
</dbReference>
<evidence type="ECO:0000313" key="14">
    <source>
        <dbReference type="Proteomes" id="UP000472260"/>
    </source>
</evidence>
<evidence type="ECO:0000256" key="9">
    <source>
        <dbReference type="RuleBase" id="RU000688"/>
    </source>
</evidence>